<dbReference type="EMBL" id="OFSM01000012">
    <property type="protein sequence ID" value="SOY29822.1"/>
    <property type="molecule type" value="Genomic_DNA"/>
</dbReference>
<dbReference type="Proteomes" id="UP000236311">
    <property type="component" value="Unassembled WGS sequence"/>
</dbReference>
<proteinExistence type="predicted"/>
<keyword evidence="2" id="KW-1185">Reference proteome</keyword>
<dbReference type="AlphaFoldDB" id="A0A2K4ZH99"/>
<reference evidence="1 2" key="1">
    <citation type="submission" date="2018-01" db="EMBL/GenBank/DDBJ databases">
        <authorList>
            <person name="Gaut B.S."/>
            <person name="Morton B.R."/>
            <person name="Clegg M.T."/>
            <person name="Duvall M.R."/>
        </authorList>
    </citation>
    <scope>NUCLEOTIDE SEQUENCE [LARGE SCALE GENOMIC DNA]</scope>
    <source>
        <strain evidence="1">GP69</strain>
    </source>
</reference>
<gene>
    <name evidence="1" type="ORF">AMURIS_02543</name>
</gene>
<name>A0A2K4ZH99_9FIRM</name>
<sequence length="37" mass="4307">MNRALCTFRRFCHLLTEKTNKIKTVAEVHPYVDSVGK</sequence>
<organism evidence="1 2">
    <name type="scientific">Acetatifactor muris</name>
    <dbReference type="NCBI Taxonomy" id="879566"/>
    <lineage>
        <taxon>Bacteria</taxon>
        <taxon>Bacillati</taxon>
        <taxon>Bacillota</taxon>
        <taxon>Clostridia</taxon>
        <taxon>Lachnospirales</taxon>
        <taxon>Lachnospiraceae</taxon>
        <taxon>Acetatifactor</taxon>
    </lineage>
</organism>
<accession>A0A2K4ZH99</accession>
<protein>
    <submittedName>
        <fullName evidence="1">Uncharacterized protein</fullName>
    </submittedName>
</protein>
<evidence type="ECO:0000313" key="2">
    <source>
        <dbReference type="Proteomes" id="UP000236311"/>
    </source>
</evidence>
<evidence type="ECO:0000313" key="1">
    <source>
        <dbReference type="EMBL" id="SOY29822.1"/>
    </source>
</evidence>